<dbReference type="PANTHER" id="PTHR43689">
    <property type="entry name" value="HYDROLASE"/>
    <property type="match status" value="1"/>
</dbReference>
<gene>
    <name evidence="2" type="ORF">K0504_10540</name>
</gene>
<evidence type="ECO:0000313" key="2">
    <source>
        <dbReference type="EMBL" id="MBW8191474.1"/>
    </source>
</evidence>
<dbReference type="InterPro" id="IPR029058">
    <property type="entry name" value="AB_hydrolase_fold"/>
</dbReference>
<name>A0ABS7EGY3_9GAMM</name>
<evidence type="ECO:0000313" key="3">
    <source>
        <dbReference type="Proteomes" id="UP001166251"/>
    </source>
</evidence>
<proteinExistence type="predicted"/>
<sequence>MAGVRIVLLRGLLREHRHWGYFPNRLQATLPDALIETPDLAGNGQRYRQPSPHSMAAMVDDVRSQIAPLQQGEQVVVVAISMGGMIGSCWAQRYPNELAGLIMINSSLRRFSPFYHRLRPACYLSALAMLCQPRLARESWVLRWTSFNHADDNALAQIWAGFDKEGAPSLVNSLRQLWAAAGYQGPRHAPLDNVLILRGEVDGLVNPACSIAMGQGWQVAVHSHPQAGHDLPLDQPRWVCHQIRDFVAAIGQS</sequence>
<comment type="caution">
    <text evidence="2">The sequence shown here is derived from an EMBL/GenBank/DDBJ whole genome shotgun (WGS) entry which is preliminary data.</text>
</comment>
<keyword evidence="2" id="KW-0378">Hydrolase</keyword>
<evidence type="ECO:0000259" key="1">
    <source>
        <dbReference type="Pfam" id="PF12697"/>
    </source>
</evidence>
<organism evidence="2 3">
    <name type="scientific">Neiella holothuriorum</name>
    <dbReference type="NCBI Taxonomy" id="2870530"/>
    <lineage>
        <taxon>Bacteria</taxon>
        <taxon>Pseudomonadati</taxon>
        <taxon>Pseudomonadota</taxon>
        <taxon>Gammaproteobacteria</taxon>
        <taxon>Alteromonadales</taxon>
        <taxon>Echinimonadaceae</taxon>
        <taxon>Neiella</taxon>
    </lineage>
</organism>
<accession>A0ABS7EGY3</accession>
<dbReference type="GO" id="GO:0016787">
    <property type="term" value="F:hydrolase activity"/>
    <property type="evidence" value="ECO:0007669"/>
    <property type="project" value="UniProtKB-KW"/>
</dbReference>
<dbReference type="Pfam" id="PF12697">
    <property type="entry name" value="Abhydrolase_6"/>
    <property type="match status" value="1"/>
</dbReference>
<dbReference type="Proteomes" id="UP001166251">
    <property type="component" value="Unassembled WGS sequence"/>
</dbReference>
<reference evidence="2" key="1">
    <citation type="submission" date="2021-07" db="EMBL/GenBank/DDBJ databases">
        <title>Neiella marina sp. nov., isolated from the intestinal content of sea cucumber Apostichopus japonicus.</title>
        <authorList>
            <person name="Bai X."/>
        </authorList>
    </citation>
    <scope>NUCLEOTIDE SEQUENCE</scope>
    <source>
        <strain evidence="2">126</strain>
    </source>
</reference>
<protein>
    <submittedName>
        <fullName evidence="2">Alpha/beta hydrolase</fullName>
    </submittedName>
</protein>
<dbReference type="PANTHER" id="PTHR43689:SF8">
    <property type="entry name" value="ALPHA_BETA-HYDROLASES SUPERFAMILY PROTEIN"/>
    <property type="match status" value="1"/>
</dbReference>
<dbReference type="Gene3D" id="3.40.50.1820">
    <property type="entry name" value="alpha/beta hydrolase"/>
    <property type="match status" value="1"/>
</dbReference>
<dbReference type="RefSeq" id="WP_220104154.1">
    <property type="nucleotide sequence ID" value="NZ_JAHZSS010000011.1"/>
</dbReference>
<feature type="domain" description="AB hydrolase-1" evidence="1">
    <location>
        <begin position="6"/>
        <end position="240"/>
    </location>
</feature>
<dbReference type="SUPFAM" id="SSF53474">
    <property type="entry name" value="alpha/beta-Hydrolases"/>
    <property type="match status" value="1"/>
</dbReference>
<keyword evidence="3" id="KW-1185">Reference proteome</keyword>
<dbReference type="EMBL" id="JAHZSS010000011">
    <property type="protein sequence ID" value="MBW8191474.1"/>
    <property type="molecule type" value="Genomic_DNA"/>
</dbReference>
<dbReference type="InterPro" id="IPR000073">
    <property type="entry name" value="AB_hydrolase_1"/>
</dbReference>